<dbReference type="Proteomes" id="UP000688137">
    <property type="component" value="Unassembled WGS sequence"/>
</dbReference>
<evidence type="ECO:0000259" key="5">
    <source>
        <dbReference type="PROSITE" id="PS50146"/>
    </source>
</evidence>
<evidence type="ECO:0000313" key="6">
    <source>
        <dbReference type="EMBL" id="CAD8068912.1"/>
    </source>
</evidence>
<dbReference type="EMBL" id="CAJJDM010000043">
    <property type="protein sequence ID" value="CAD8068912.1"/>
    <property type="molecule type" value="Genomic_DNA"/>
</dbReference>
<dbReference type="InterPro" id="IPR001206">
    <property type="entry name" value="Diacylglycerol_kinase_cat_dom"/>
</dbReference>
<evidence type="ECO:0000256" key="2">
    <source>
        <dbReference type="ARBA" id="ARBA00022741"/>
    </source>
</evidence>
<dbReference type="GO" id="GO:0016020">
    <property type="term" value="C:membrane"/>
    <property type="evidence" value="ECO:0007669"/>
    <property type="project" value="TreeGrafter"/>
</dbReference>
<sequence length="313" mass="35545">MDISKQLLIFVNPASGKGHALKEWNKAKPILDKFNVKYLVIMTQYQNHCHEYLLKEDLSNVYGVVLVSGDGLPHEAINALYARSDWEQISQSITIGVLPGGSGNAFAKTLTKLSQLECNSESCALLIAKGMTRQMDLILLEMPQKKVVSFLSLAYAFISEVDLGSESLRFLGGARFDIYGTWRALFQKKYQAKYNNQQMMFRYFLAQKIPYISDNYLSAPAAQIDDGLIDVQYLEDGDWSQLVKLSLKQYDGSHVEIDEQGNVKPKGNWKYEKVKEYTFEPITNCPLSIDGERYPPQPVKAKVLHKILKVFCY</sequence>
<comment type="caution">
    <text evidence="6">The sequence shown here is derived from an EMBL/GenBank/DDBJ whole genome shotgun (WGS) entry which is preliminary data.</text>
</comment>
<dbReference type="AlphaFoldDB" id="A0A8S1LRK5"/>
<dbReference type="PANTHER" id="PTHR12358:SF31">
    <property type="entry name" value="ACYLGLYCEROL KINASE, MITOCHONDRIAL"/>
    <property type="match status" value="1"/>
</dbReference>
<keyword evidence="4" id="KW-0067">ATP-binding</keyword>
<evidence type="ECO:0000313" key="7">
    <source>
        <dbReference type="Proteomes" id="UP000688137"/>
    </source>
</evidence>
<dbReference type="OMA" id="CYMAYDK"/>
<feature type="domain" description="DAGKc" evidence="5">
    <location>
        <begin position="2"/>
        <end position="144"/>
    </location>
</feature>
<protein>
    <recommendedName>
        <fullName evidence="5">DAGKc domain-containing protein</fullName>
    </recommendedName>
</protein>
<dbReference type="GO" id="GO:0001727">
    <property type="term" value="F:lipid kinase activity"/>
    <property type="evidence" value="ECO:0007669"/>
    <property type="project" value="TreeGrafter"/>
</dbReference>
<evidence type="ECO:0000256" key="3">
    <source>
        <dbReference type="ARBA" id="ARBA00022777"/>
    </source>
</evidence>
<organism evidence="6 7">
    <name type="scientific">Paramecium primaurelia</name>
    <dbReference type="NCBI Taxonomy" id="5886"/>
    <lineage>
        <taxon>Eukaryota</taxon>
        <taxon>Sar</taxon>
        <taxon>Alveolata</taxon>
        <taxon>Ciliophora</taxon>
        <taxon>Intramacronucleata</taxon>
        <taxon>Oligohymenophorea</taxon>
        <taxon>Peniculida</taxon>
        <taxon>Parameciidae</taxon>
        <taxon>Paramecium</taxon>
    </lineage>
</organism>
<dbReference type="Pfam" id="PF00781">
    <property type="entry name" value="DAGK_cat"/>
    <property type="match status" value="1"/>
</dbReference>
<dbReference type="Pfam" id="PF19279">
    <property type="entry name" value="YegS_C"/>
    <property type="match status" value="1"/>
</dbReference>
<proteinExistence type="predicted"/>
<dbReference type="InterPro" id="IPR050187">
    <property type="entry name" value="Lipid_Phosphate_FormReg"/>
</dbReference>
<keyword evidence="1" id="KW-0808">Transferase</keyword>
<dbReference type="GO" id="GO:0005737">
    <property type="term" value="C:cytoplasm"/>
    <property type="evidence" value="ECO:0007669"/>
    <property type="project" value="TreeGrafter"/>
</dbReference>
<gene>
    <name evidence="6" type="ORF">PPRIM_AZ9-3.1.T0430084</name>
</gene>
<dbReference type="SMART" id="SM00046">
    <property type="entry name" value="DAGKc"/>
    <property type="match status" value="1"/>
</dbReference>
<dbReference type="GO" id="GO:0046512">
    <property type="term" value="P:sphingosine biosynthetic process"/>
    <property type="evidence" value="ECO:0007669"/>
    <property type="project" value="TreeGrafter"/>
</dbReference>
<keyword evidence="3" id="KW-0418">Kinase</keyword>
<dbReference type="InterPro" id="IPR045540">
    <property type="entry name" value="YegS/DAGK_C"/>
</dbReference>
<dbReference type="GO" id="GO:0005524">
    <property type="term" value="F:ATP binding"/>
    <property type="evidence" value="ECO:0007669"/>
    <property type="project" value="UniProtKB-KW"/>
</dbReference>
<keyword evidence="2" id="KW-0547">Nucleotide-binding</keyword>
<keyword evidence="7" id="KW-1185">Reference proteome</keyword>
<name>A0A8S1LRK5_PARPR</name>
<evidence type="ECO:0000256" key="4">
    <source>
        <dbReference type="ARBA" id="ARBA00022840"/>
    </source>
</evidence>
<accession>A0A8S1LRK5</accession>
<dbReference type="PANTHER" id="PTHR12358">
    <property type="entry name" value="SPHINGOSINE KINASE"/>
    <property type="match status" value="1"/>
</dbReference>
<reference evidence="6" key="1">
    <citation type="submission" date="2021-01" db="EMBL/GenBank/DDBJ databases">
        <authorList>
            <consortium name="Genoscope - CEA"/>
            <person name="William W."/>
        </authorList>
    </citation>
    <scope>NUCLEOTIDE SEQUENCE</scope>
</reference>
<evidence type="ECO:0000256" key="1">
    <source>
        <dbReference type="ARBA" id="ARBA00022679"/>
    </source>
</evidence>
<dbReference type="PROSITE" id="PS50146">
    <property type="entry name" value="DAGK"/>
    <property type="match status" value="1"/>
</dbReference>